<reference evidence="3" key="1">
    <citation type="journal article" date="2023" name="Commun. Biol.">
        <title>Genome analysis of Parmales, the sister group of diatoms, reveals the evolutionary specialization of diatoms from phago-mixotrophs to photoautotrophs.</title>
        <authorList>
            <person name="Ban H."/>
            <person name="Sato S."/>
            <person name="Yoshikawa S."/>
            <person name="Yamada K."/>
            <person name="Nakamura Y."/>
            <person name="Ichinomiya M."/>
            <person name="Sato N."/>
            <person name="Blanc-Mathieu R."/>
            <person name="Endo H."/>
            <person name="Kuwata A."/>
            <person name="Ogata H."/>
        </authorList>
    </citation>
    <scope>NUCLEOTIDE SEQUENCE [LARGE SCALE GENOMIC DNA]</scope>
</reference>
<evidence type="ECO:0000256" key="1">
    <source>
        <dbReference type="SAM" id="MobiDB-lite"/>
    </source>
</evidence>
<dbReference type="Proteomes" id="UP001165065">
    <property type="component" value="Unassembled WGS sequence"/>
</dbReference>
<dbReference type="OrthoDB" id="224489at2759"/>
<feature type="compositionally biased region" description="Low complexity" evidence="1">
    <location>
        <begin position="39"/>
        <end position="78"/>
    </location>
</feature>
<dbReference type="EMBL" id="BRYA01000126">
    <property type="protein sequence ID" value="GMI40360.1"/>
    <property type="molecule type" value="Genomic_DNA"/>
</dbReference>
<proteinExistence type="predicted"/>
<dbReference type="InterPro" id="IPR023393">
    <property type="entry name" value="START-like_dom_sf"/>
</dbReference>
<gene>
    <name evidence="2" type="ORF">TrCOL_g12937</name>
</gene>
<protein>
    <submittedName>
        <fullName evidence="2">Uncharacterized protein</fullName>
    </submittedName>
</protein>
<accession>A0A9W7L9P7</accession>
<dbReference type="AlphaFoldDB" id="A0A9W7L9P7"/>
<keyword evidence="3" id="KW-1185">Reference proteome</keyword>
<feature type="region of interest" description="Disordered" evidence="1">
    <location>
        <begin position="1"/>
        <end position="94"/>
    </location>
</feature>
<dbReference type="Gene3D" id="3.30.530.20">
    <property type="match status" value="1"/>
</dbReference>
<evidence type="ECO:0000313" key="3">
    <source>
        <dbReference type="Proteomes" id="UP001165065"/>
    </source>
</evidence>
<feature type="compositionally biased region" description="Polar residues" evidence="1">
    <location>
        <begin position="81"/>
        <end position="94"/>
    </location>
</feature>
<dbReference type="SUPFAM" id="SSF55961">
    <property type="entry name" value="Bet v1-like"/>
    <property type="match status" value="1"/>
</dbReference>
<organism evidence="2 3">
    <name type="scientific">Triparma columacea</name>
    <dbReference type="NCBI Taxonomy" id="722753"/>
    <lineage>
        <taxon>Eukaryota</taxon>
        <taxon>Sar</taxon>
        <taxon>Stramenopiles</taxon>
        <taxon>Ochrophyta</taxon>
        <taxon>Bolidophyceae</taxon>
        <taxon>Parmales</taxon>
        <taxon>Triparmaceae</taxon>
        <taxon>Triparma</taxon>
    </lineage>
</organism>
<name>A0A9W7L9P7_9STRA</name>
<comment type="caution">
    <text evidence="2">The sequence shown here is derived from an EMBL/GenBank/DDBJ whole genome shotgun (WGS) entry which is preliminary data.</text>
</comment>
<evidence type="ECO:0000313" key="2">
    <source>
        <dbReference type="EMBL" id="GMI40360.1"/>
    </source>
</evidence>
<sequence>MSGSSKVSDDPSPSPDATPLYVDHLPGTIPEEDSDAQHAAVPEAADAADAAMTAAAPDAAAAAPDAAAAAPDAAAAAPESGKSSTEVGTESISSPEKIDQKLSALYLAEDVALYIEHSHTKLYKKLVKRGATPGIIDETKGKGLKRLRVAQVCHDSKDKVLARFLENCKTGKLRRETIHEYLLEDGTHKLVYWQNYHSRNVFVDYLMSIKIYESSETSYCTIEVKEAEEELLPEEAKIKLAEIMEAINVKTIHRVIFDGEIRLADYEYGQTCISFVGSLKEQEMSTALATTNTSIVGTPSKANFLRAATKRAKKVGNQLKVIKGQVSTQNSAFDSIFGDTNIAVSSVKGILSEIVKSFHQPDVIDERRFSDFIRYAIPNAPPLAQQEEKMLGEKSNLEKAMLEKGKRIKGNYNSEVEKYQWTDDGRHWGAYSVTVDSSAESLLAHQFIFDTYGANVRHQAQSGNLPRSTINNVDGTRGALYRLAVSLPKPYRTRIFEGWQSWKKVELINGKTCYLMGIAPLTGYKGSGLSDINLKKEVFKYAEAAGLSIIREIAPEVCRITRILSVNLNLKNVHDKIVNYLARTRLIEGDRLLELYKRNGKKVDAEVREALVERMREGVELEEDQKEVFREFEDLYEGDPEAWRYEKEGWETLETSYQDCKMEIKHIEDGKKGKKITFLLARAQSTADCTAEEASAWYFEYCSRERLSASRGSSHPARFQIRREEERVNEKVFAAVKRFPFPLHNREFVIRFVWVKKGDHMVVAWMPVEDKVDYGNIGRLTRGTTTGLFIATDLPKKGGFPQCKLELCQHIDAGGHIPAYLVDHMVPKHLSVLSSIGDVFNKDKDIDAVDTGTIIDTMKKYKAQSYTEEENACITRGKELFMTCCKARKFTTIKSTDPETSMKLIHLHDNKQDKEIGQATTVVDASVEYGPLSLFLRLGVSRKHGSHLLGR</sequence>